<evidence type="ECO:0000256" key="2">
    <source>
        <dbReference type="ARBA" id="ARBA00011044"/>
    </source>
</evidence>
<accession>A0A1L9C4T5</accession>
<keyword evidence="4" id="KW-0238">DNA-binding</keyword>
<dbReference type="Pfam" id="PF07282">
    <property type="entry name" value="Cas12f1-like_TNB"/>
    <property type="match status" value="1"/>
</dbReference>
<dbReference type="NCBIfam" id="TIGR01765">
    <property type="entry name" value="tspaseT_teng_N"/>
    <property type="match status" value="1"/>
</dbReference>
<keyword evidence="12" id="KW-1185">Reference proteome</keyword>
<feature type="domain" description="Cas12f1-like TNB" evidence="7">
    <location>
        <begin position="280"/>
        <end position="345"/>
    </location>
</feature>
<dbReference type="Proteomes" id="UP000193969">
    <property type="component" value="Unassembled WGS sequence"/>
</dbReference>
<evidence type="ECO:0000256" key="4">
    <source>
        <dbReference type="ARBA" id="ARBA00023125"/>
    </source>
</evidence>
<comment type="similarity">
    <text evidence="1">In the C-terminal section; belongs to the transposase 35 family.</text>
</comment>
<dbReference type="STRING" id="523843.SAMN06264941_0997"/>
<sequence>MSMDRTIKLKLDVSEEDKTSLKNTVVCFNKVFNIVAEYGFANHTHSKVSIHHATYKDIREQYPELPSALVQGARDVACEALKAVKKMRLPVSKPFSAIRYNKRVIRIIFEHGFASIASADGRVKVHFTLPEYYKQYVNWEIRSSTLRYDTADDVFYLHVTLRKDSPEPTGDTIVGVDRGIVNVAVCSNNVFFNSKEVKNTRAKYAHLRRELQSKGTKSAKRLLKKIRRKERRFVTDVNHCIAKEIVNMPYDVIALEDLTSIRVQNRKGKNFNRKLNNWSFYQLEQFIRYKAEAIGKRVISVDPRYSSQKCSKCGHTYKGNRDGSSYRCRNCGFQIHADLNAARNIAHAGITCLSRLSVNQPNVGMNAVQDTAQ</sequence>
<proteinExistence type="inferred from homology"/>
<dbReference type="GO" id="GO:0003677">
    <property type="term" value="F:DNA binding"/>
    <property type="evidence" value="ECO:0007669"/>
    <property type="project" value="UniProtKB-KW"/>
</dbReference>
<evidence type="ECO:0000259" key="6">
    <source>
        <dbReference type="Pfam" id="PF01385"/>
    </source>
</evidence>
<dbReference type="EMBL" id="FXBN01000001">
    <property type="protein sequence ID" value="SMH35439.1"/>
    <property type="molecule type" value="Genomic_DNA"/>
</dbReference>
<reference evidence="9 13" key="4">
    <citation type="submission" date="2018-10" db="EMBL/GenBank/DDBJ databases">
        <title>Cultivation of a novel Methanohalophilus strain from Kebrit Deep of the Red Sea and a genomic comparison of members of the genus Methanohalophilus.</title>
        <authorList>
            <person name="Guan Y."/>
            <person name="Ngugi D.K."/>
            <person name="Stingl U."/>
        </authorList>
    </citation>
    <scope>NUCLEOTIDE SEQUENCE [LARGE SCALE GENOMIC DNA]</scope>
    <source>
        <strain evidence="9 13">DSM 7471</strain>
    </source>
</reference>
<dbReference type="InterPro" id="IPR001959">
    <property type="entry name" value="Transposase"/>
</dbReference>
<dbReference type="GO" id="GO:0006310">
    <property type="term" value="P:DNA recombination"/>
    <property type="evidence" value="ECO:0007669"/>
    <property type="project" value="UniProtKB-KW"/>
</dbReference>
<dbReference type="Proteomes" id="UP000278252">
    <property type="component" value="Unassembled WGS sequence"/>
</dbReference>
<evidence type="ECO:0000256" key="3">
    <source>
        <dbReference type="ARBA" id="ARBA00022578"/>
    </source>
</evidence>
<protein>
    <submittedName>
        <fullName evidence="8 10">Transposase</fullName>
    </submittedName>
</protein>
<keyword evidence="3" id="KW-0815">Transposition</keyword>
<gene>
    <name evidence="9" type="ORF">EFE41_03200</name>
    <name evidence="8" type="ORF">MPF_0337</name>
    <name evidence="10" type="ORF">SAMN06264941_0997</name>
</gene>
<evidence type="ECO:0000313" key="8">
    <source>
        <dbReference type="EMBL" id="OJH49549.1"/>
    </source>
</evidence>
<dbReference type="AlphaFoldDB" id="A0A1L9C4T5"/>
<dbReference type="GO" id="GO:0032196">
    <property type="term" value="P:transposition"/>
    <property type="evidence" value="ECO:0007669"/>
    <property type="project" value="UniProtKB-KW"/>
</dbReference>
<feature type="domain" description="Probable transposase IS891/IS1136/IS1341" evidence="6">
    <location>
        <begin position="159"/>
        <end position="258"/>
    </location>
</feature>
<comment type="similarity">
    <text evidence="2">In the N-terminal section; belongs to the transposase 2 family.</text>
</comment>
<evidence type="ECO:0000313" key="12">
    <source>
        <dbReference type="Proteomes" id="UP000193969"/>
    </source>
</evidence>
<keyword evidence="5" id="KW-0233">DNA recombination</keyword>
<dbReference type="Pfam" id="PF01385">
    <property type="entry name" value="OrfB_IS605"/>
    <property type="match status" value="1"/>
</dbReference>
<dbReference type="InterPro" id="IPR051399">
    <property type="entry name" value="RNA-guided_DNA_endo/Transpos"/>
</dbReference>
<reference evidence="8 11" key="1">
    <citation type="submission" date="2014-12" db="EMBL/GenBank/DDBJ databases">
        <title>The genome sequence of Methanohalophilus portucalensis strain FDF1.</title>
        <authorList>
            <person name="Lai M.-C."/>
            <person name="Lai S.-J."/>
        </authorList>
    </citation>
    <scope>NUCLEOTIDE SEQUENCE [LARGE SCALE GENOMIC DNA]</scope>
    <source>
        <strain evidence="8 11">FDF-1</strain>
    </source>
</reference>
<dbReference type="InterPro" id="IPR010095">
    <property type="entry name" value="Cas12f1-like_TNB"/>
</dbReference>
<dbReference type="EMBL" id="JWTK01000002">
    <property type="protein sequence ID" value="OJH49549.1"/>
    <property type="molecule type" value="Genomic_DNA"/>
</dbReference>
<dbReference type="PANTHER" id="PTHR30405">
    <property type="entry name" value="TRANSPOSASE"/>
    <property type="match status" value="1"/>
</dbReference>
<evidence type="ECO:0000313" key="9">
    <source>
        <dbReference type="EMBL" id="RNI13596.1"/>
    </source>
</evidence>
<evidence type="ECO:0000259" key="7">
    <source>
        <dbReference type="Pfam" id="PF07282"/>
    </source>
</evidence>
<dbReference type="PANTHER" id="PTHR30405:SF11">
    <property type="entry name" value="RNA-GUIDED DNA ENDONUCLEASE RV2885C-RELATED"/>
    <property type="match status" value="1"/>
</dbReference>
<evidence type="ECO:0000313" key="11">
    <source>
        <dbReference type="Proteomes" id="UP000185713"/>
    </source>
</evidence>
<dbReference type="Proteomes" id="UP000185713">
    <property type="component" value="Unassembled WGS sequence"/>
</dbReference>
<evidence type="ECO:0000256" key="1">
    <source>
        <dbReference type="ARBA" id="ARBA00008761"/>
    </source>
</evidence>
<evidence type="ECO:0000256" key="5">
    <source>
        <dbReference type="ARBA" id="ARBA00023172"/>
    </source>
</evidence>
<evidence type="ECO:0000313" key="10">
    <source>
        <dbReference type="EMBL" id="SMH35439.1"/>
    </source>
</evidence>
<evidence type="ECO:0000313" key="13">
    <source>
        <dbReference type="Proteomes" id="UP000278252"/>
    </source>
</evidence>
<name>A0A1L9C4T5_9EURY</name>
<dbReference type="EMBL" id="RJJH01000001">
    <property type="protein sequence ID" value="RNI13596.1"/>
    <property type="molecule type" value="Genomic_DNA"/>
</dbReference>
<organism evidence="8 11">
    <name type="scientific">Methanohalophilus portucalensis FDF-1</name>
    <dbReference type="NCBI Taxonomy" id="523843"/>
    <lineage>
        <taxon>Archaea</taxon>
        <taxon>Methanobacteriati</taxon>
        <taxon>Methanobacteriota</taxon>
        <taxon>Stenosarchaea group</taxon>
        <taxon>Methanomicrobia</taxon>
        <taxon>Methanosarcinales</taxon>
        <taxon>Methanosarcinaceae</taxon>
        <taxon>Methanohalophilus</taxon>
    </lineage>
</organism>
<dbReference type="InterPro" id="IPR010094">
    <property type="entry name" value="Transposase_put_N"/>
</dbReference>
<reference evidence="12" key="3">
    <citation type="submission" date="2017-04" db="EMBL/GenBank/DDBJ databases">
        <authorList>
            <person name="Varghese N."/>
            <person name="Submissions S."/>
        </authorList>
    </citation>
    <scope>NUCLEOTIDE SEQUENCE [LARGE SCALE GENOMIC DNA]</scope>
    <source>
        <strain evidence="12">FDF-1</strain>
    </source>
</reference>
<dbReference type="NCBIfam" id="NF040570">
    <property type="entry name" value="guided_TnpB"/>
    <property type="match status" value="1"/>
</dbReference>
<dbReference type="NCBIfam" id="TIGR01766">
    <property type="entry name" value="IS200/IS605 family accessory protein TnpB-like domain"/>
    <property type="match status" value="1"/>
</dbReference>
<reference evidence="10" key="2">
    <citation type="submission" date="2017-04" db="EMBL/GenBank/DDBJ databases">
        <authorList>
            <person name="Afonso C.L."/>
            <person name="Miller P.J."/>
            <person name="Scott M.A."/>
            <person name="Spackman E."/>
            <person name="Goraichik I."/>
            <person name="Dimitrov K.M."/>
            <person name="Suarez D.L."/>
            <person name="Swayne D.E."/>
        </authorList>
    </citation>
    <scope>NUCLEOTIDE SEQUENCE [LARGE SCALE GENOMIC DNA]</scope>
    <source>
        <strain evidence="10">FDF-1</strain>
    </source>
</reference>
<dbReference type="OrthoDB" id="33505at2157"/>